<gene>
    <name evidence="1" type="ORF">VNO77_03685</name>
</gene>
<keyword evidence="2" id="KW-1185">Reference proteome</keyword>
<reference evidence="1 2" key="1">
    <citation type="submission" date="2024-01" db="EMBL/GenBank/DDBJ databases">
        <title>The genomes of 5 underutilized Papilionoideae crops provide insights into root nodulation and disease resistanc.</title>
        <authorList>
            <person name="Jiang F."/>
        </authorList>
    </citation>
    <scope>NUCLEOTIDE SEQUENCE [LARGE SCALE GENOMIC DNA]</scope>
    <source>
        <strain evidence="1">LVBAO_FW01</strain>
        <tissue evidence="1">Leaves</tissue>
    </source>
</reference>
<protein>
    <submittedName>
        <fullName evidence="1">Uncharacterized protein</fullName>
    </submittedName>
</protein>
<name>A0AAN9MV44_CANGL</name>
<proteinExistence type="predicted"/>
<sequence length="257" mass="29056">MNLYLKLLEGQQIRWLEGLNGCMIIGRPSGTYQLREVLNVWPGVTSRMDERIRLQATWFLCLTLNSRQCSWIHELHASCQRILFHLPSLTFAPIKLLRTSPTEPAWSVLGTCLALSWLLHELLDVHQELHGSLLGLHQEYEHMLTKALMRIKINALVFASKSESFDSSSNYPCSSSLHASQTLRPEINDQVGRFIPCHRLHGFGHVGLIYSPYSLSLGTSRLESPQSPPRRRLMHGAACLWSCEIRAAPHGPLATTN</sequence>
<accession>A0AAN9MV44</accession>
<dbReference type="AlphaFoldDB" id="A0AAN9MV44"/>
<evidence type="ECO:0000313" key="2">
    <source>
        <dbReference type="Proteomes" id="UP001367508"/>
    </source>
</evidence>
<comment type="caution">
    <text evidence="1">The sequence shown here is derived from an EMBL/GenBank/DDBJ whole genome shotgun (WGS) entry which is preliminary data.</text>
</comment>
<evidence type="ECO:0000313" key="1">
    <source>
        <dbReference type="EMBL" id="KAK7361615.1"/>
    </source>
</evidence>
<dbReference type="EMBL" id="JAYMYQ010000001">
    <property type="protein sequence ID" value="KAK7361615.1"/>
    <property type="molecule type" value="Genomic_DNA"/>
</dbReference>
<organism evidence="1 2">
    <name type="scientific">Canavalia gladiata</name>
    <name type="common">Sword bean</name>
    <name type="synonym">Dolichos gladiatus</name>
    <dbReference type="NCBI Taxonomy" id="3824"/>
    <lineage>
        <taxon>Eukaryota</taxon>
        <taxon>Viridiplantae</taxon>
        <taxon>Streptophyta</taxon>
        <taxon>Embryophyta</taxon>
        <taxon>Tracheophyta</taxon>
        <taxon>Spermatophyta</taxon>
        <taxon>Magnoliopsida</taxon>
        <taxon>eudicotyledons</taxon>
        <taxon>Gunneridae</taxon>
        <taxon>Pentapetalae</taxon>
        <taxon>rosids</taxon>
        <taxon>fabids</taxon>
        <taxon>Fabales</taxon>
        <taxon>Fabaceae</taxon>
        <taxon>Papilionoideae</taxon>
        <taxon>50 kb inversion clade</taxon>
        <taxon>NPAAA clade</taxon>
        <taxon>indigoferoid/millettioid clade</taxon>
        <taxon>Phaseoleae</taxon>
        <taxon>Canavalia</taxon>
    </lineage>
</organism>
<dbReference type="Proteomes" id="UP001367508">
    <property type="component" value="Unassembled WGS sequence"/>
</dbReference>